<dbReference type="PANTHER" id="PTHR43448:SF7">
    <property type="entry name" value="4-HYDROXYBENZOATE SOLANESYLTRANSFERASE"/>
    <property type="match status" value="1"/>
</dbReference>
<dbReference type="HAMAP" id="MF_00154">
    <property type="entry name" value="CyoE_CtaB"/>
    <property type="match status" value="1"/>
</dbReference>
<dbReference type="GO" id="GO:0008495">
    <property type="term" value="F:protoheme IX farnesyltransferase activity"/>
    <property type="evidence" value="ECO:0007669"/>
    <property type="project" value="UniProtKB-UniRule"/>
</dbReference>
<dbReference type="UniPathway" id="UPA00834">
    <property type="reaction ID" value="UER00712"/>
</dbReference>
<evidence type="ECO:0000256" key="3">
    <source>
        <dbReference type="ARBA" id="ARBA00012292"/>
    </source>
</evidence>
<comment type="similarity">
    <text evidence="14">Belongs to the UbiA prenyltransferase family. Protoheme IX farnesyltransferase subfamily.</text>
</comment>
<evidence type="ECO:0000256" key="9">
    <source>
        <dbReference type="ARBA" id="ARBA00023136"/>
    </source>
</evidence>
<dbReference type="PROSITE" id="PS00943">
    <property type="entry name" value="UBIA"/>
    <property type="match status" value="1"/>
</dbReference>
<feature type="transmembrane region" description="Helical" evidence="14">
    <location>
        <begin position="263"/>
        <end position="283"/>
    </location>
</feature>
<accession>A0A2S6IPN3</accession>
<dbReference type="NCBIfam" id="TIGR01473">
    <property type="entry name" value="cyoE_ctaB"/>
    <property type="match status" value="1"/>
</dbReference>
<feature type="transmembrane region" description="Helical" evidence="14">
    <location>
        <begin position="139"/>
        <end position="159"/>
    </location>
</feature>
<sequence>MTVVDPRPSDAPAHVLRSRGARGSLRRSRWVRTVKAYVALTKPRIIELLLITTVPVMFFAAGGLPPWRTVLATFVGGALAAGSANAFNCYFDRDIDRLMHRTERRPLVTGELTPRQALVFASALGVVSVVLFWSVVNPLSALLALLAILLYVVGYTLLLKRRTSQNIVWGGVAGCMQVLIGWTAVTGSLSWAPFVIFGVIFLWTPPHYWPLSMRYQDDYANAGVPMLPVVARPVTVARQVVAYAWAMVACSLLLVPVGGAGWIYAVAAVLLGAGFLAQSHALLRRARRFESERDADAASTREQLQALQPMRVFHGSISYLTLLSAAILVDPLLRFPV</sequence>
<dbReference type="InterPro" id="IPR006369">
    <property type="entry name" value="Protohaem_IX_farnesylTrfase"/>
</dbReference>
<gene>
    <name evidence="14" type="primary">ctaB</name>
    <name evidence="15" type="ORF">CLV92_105233</name>
</gene>
<dbReference type="InterPro" id="IPR000537">
    <property type="entry name" value="UbiA_prenyltransferase"/>
</dbReference>
<keyword evidence="16" id="KW-1185">Reference proteome</keyword>
<evidence type="ECO:0000256" key="14">
    <source>
        <dbReference type="HAMAP-Rule" id="MF_00154"/>
    </source>
</evidence>
<dbReference type="EMBL" id="PTJD01000005">
    <property type="protein sequence ID" value="PPK96131.1"/>
    <property type="molecule type" value="Genomic_DNA"/>
</dbReference>
<dbReference type="CDD" id="cd13957">
    <property type="entry name" value="PT_UbiA_Cox10"/>
    <property type="match status" value="1"/>
</dbReference>
<dbReference type="NCBIfam" id="NF003349">
    <property type="entry name" value="PRK04375.1-2"/>
    <property type="match status" value="1"/>
</dbReference>
<keyword evidence="7 14" id="KW-1133">Transmembrane helix</keyword>
<comment type="pathway">
    <text evidence="2 14">Porphyrin-containing compound metabolism; heme O biosynthesis; heme O from protoheme: step 1/1.</text>
</comment>
<keyword evidence="5 14" id="KW-0808">Transferase</keyword>
<evidence type="ECO:0000256" key="6">
    <source>
        <dbReference type="ARBA" id="ARBA00022692"/>
    </source>
</evidence>
<evidence type="ECO:0000256" key="5">
    <source>
        <dbReference type="ARBA" id="ARBA00022679"/>
    </source>
</evidence>
<dbReference type="AlphaFoldDB" id="A0A2S6IPN3"/>
<name>A0A2S6IPN3_9ACTN</name>
<comment type="subcellular location">
    <subcellularLocation>
        <location evidence="1 14">Cell membrane</location>
        <topology evidence="1 14">Multi-pass membrane protein</topology>
    </subcellularLocation>
</comment>
<feature type="transmembrane region" description="Helical" evidence="14">
    <location>
        <begin position="112"/>
        <end position="133"/>
    </location>
</feature>
<dbReference type="InterPro" id="IPR044878">
    <property type="entry name" value="UbiA_sf"/>
</dbReference>
<comment type="miscellaneous">
    <text evidence="14">Carbon 2 of the heme B porphyrin ring is defined according to the Fischer nomenclature.</text>
</comment>
<keyword evidence="6 14" id="KW-0812">Transmembrane</keyword>
<evidence type="ECO:0000256" key="8">
    <source>
        <dbReference type="ARBA" id="ARBA00023133"/>
    </source>
</evidence>
<dbReference type="InterPro" id="IPR030470">
    <property type="entry name" value="UbiA_prenylTrfase_CS"/>
</dbReference>
<feature type="transmembrane region" description="Helical" evidence="14">
    <location>
        <begin position="312"/>
        <end position="333"/>
    </location>
</feature>
<evidence type="ECO:0000256" key="1">
    <source>
        <dbReference type="ARBA" id="ARBA00004651"/>
    </source>
</evidence>
<reference evidence="15 16" key="1">
    <citation type="submission" date="2018-02" db="EMBL/GenBank/DDBJ databases">
        <title>Genomic Encyclopedia of Archaeal and Bacterial Type Strains, Phase II (KMG-II): from individual species to whole genera.</title>
        <authorList>
            <person name="Goeker M."/>
        </authorList>
    </citation>
    <scope>NUCLEOTIDE SEQUENCE [LARGE SCALE GENOMIC DNA]</scope>
    <source>
        <strain evidence="15 16">DSM 22857</strain>
    </source>
</reference>
<feature type="transmembrane region" description="Helical" evidence="14">
    <location>
        <begin position="240"/>
        <end position="257"/>
    </location>
</feature>
<evidence type="ECO:0000256" key="11">
    <source>
        <dbReference type="ARBA" id="ARBA00040810"/>
    </source>
</evidence>
<feature type="transmembrane region" description="Helical" evidence="14">
    <location>
        <begin position="70"/>
        <end position="91"/>
    </location>
</feature>
<dbReference type="PANTHER" id="PTHR43448">
    <property type="entry name" value="PROTOHEME IX FARNESYLTRANSFERASE, MITOCHONDRIAL"/>
    <property type="match status" value="1"/>
</dbReference>
<evidence type="ECO:0000256" key="4">
    <source>
        <dbReference type="ARBA" id="ARBA00022475"/>
    </source>
</evidence>
<feature type="transmembrane region" description="Helical" evidence="14">
    <location>
        <begin position="45"/>
        <end position="64"/>
    </location>
</feature>
<dbReference type="Pfam" id="PF01040">
    <property type="entry name" value="UbiA"/>
    <property type="match status" value="1"/>
</dbReference>
<comment type="caution">
    <text evidence="15">The sequence shown here is derived from an EMBL/GenBank/DDBJ whole genome shotgun (WGS) entry which is preliminary data.</text>
</comment>
<proteinExistence type="inferred from homology"/>
<evidence type="ECO:0000256" key="10">
    <source>
        <dbReference type="ARBA" id="ARBA00030253"/>
    </source>
</evidence>
<evidence type="ECO:0000313" key="16">
    <source>
        <dbReference type="Proteomes" id="UP000239485"/>
    </source>
</evidence>
<feature type="transmembrane region" description="Helical" evidence="14">
    <location>
        <begin position="166"/>
        <end position="185"/>
    </location>
</feature>
<dbReference type="GO" id="GO:0005886">
    <property type="term" value="C:plasma membrane"/>
    <property type="evidence" value="ECO:0007669"/>
    <property type="project" value="UniProtKB-SubCell"/>
</dbReference>
<feature type="transmembrane region" description="Helical" evidence="14">
    <location>
        <begin position="191"/>
        <end position="209"/>
    </location>
</feature>
<dbReference type="Proteomes" id="UP000239485">
    <property type="component" value="Unassembled WGS sequence"/>
</dbReference>
<organism evidence="15 16">
    <name type="scientific">Kineococcus xinjiangensis</name>
    <dbReference type="NCBI Taxonomy" id="512762"/>
    <lineage>
        <taxon>Bacteria</taxon>
        <taxon>Bacillati</taxon>
        <taxon>Actinomycetota</taxon>
        <taxon>Actinomycetes</taxon>
        <taxon>Kineosporiales</taxon>
        <taxon>Kineosporiaceae</taxon>
        <taxon>Kineococcus</taxon>
    </lineage>
</organism>
<keyword evidence="4 14" id="KW-1003">Cell membrane</keyword>
<keyword evidence="9 14" id="KW-0472">Membrane</keyword>
<evidence type="ECO:0000256" key="7">
    <source>
        <dbReference type="ARBA" id="ARBA00022989"/>
    </source>
</evidence>
<evidence type="ECO:0000313" key="15">
    <source>
        <dbReference type="EMBL" id="PPK96131.1"/>
    </source>
</evidence>
<evidence type="ECO:0000256" key="13">
    <source>
        <dbReference type="ARBA" id="ARBA00047690"/>
    </source>
</evidence>
<dbReference type="EC" id="2.5.1.141" evidence="3 14"/>
<evidence type="ECO:0000256" key="2">
    <source>
        <dbReference type="ARBA" id="ARBA00004919"/>
    </source>
</evidence>
<protein>
    <recommendedName>
        <fullName evidence="11 14">Protoheme IX farnesyltransferase</fullName>
        <ecNumber evidence="3 14">2.5.1.141</ecNumber>
    </recommendedName>
    <alternativeName>
        <fullName evidence="12 14">Heme B farnesyltransferase</fullName>
    </alternativeName>
    <alternativeName>
        <fullName evidence="10 14">Heme O synthase</fullName>
    </alternativeName>
</protein>
<dbReference type="GO" id="GO:0048034">
    <property type="term" value="P:heme O biosynthetic process"/>
    <property type="evidence" value="ECO:0007669"/>
    <property type="project" value="UniProtKB-UniRule"/>
</dbReference>
<comment type="catalytic activity">
    <reaction evidence="13 14">
        <text>heme b + (2E,6E)-farnesyl diphosphate + H2O = Fe(II)-heme o + diphosphate</text>
        <dbReference type="Rhea" id="RHEA:28070"/>
        <dbReference type="ChEBI" id="CHEBI:15377"/>
        <dbReference type="ChEBI" id="CHEBI:33019"/>
        <dbReference type="ChEBI" id="CHEBI:60344"/>
        <dbReference type="ChEBI" id="CHEBI:60530"/>
        <dbReference type="ChEBI" id="CHEBI:175763"/>
        <dbReference type="EC" id="2.5.1.141"/>
    </reaction>
</comment>
<dbReference type="Gene3D" id="1.10.357.140">
    <property type="entry name" value="UbiA prenyltransferase"/>
    <property type="match status" value="1"/>
</dbReference>
<keyword evidence="8 14" id="KW-0350">Heme biosynthesis</keyword>
<evidence type="ECO:0000256" key="12">
    <source>
        <dbReference type="ARBA" id="ARBA00042475"/>
    </source>
</evidence>
<comment type="function">
    <text evidence="14">Converts heme B (protoheme IX) to heme O by substitution of the vinyl group on carbon 2 of heme B porphyrin ring with a hydroxyethyl farnesyl side group.</text>
</comment>
<dbReference type="FunFam" id="1.10.357.140:FF:000001">
    <property type="entry name" value="Protoheme IX farnesyltransferase"/>
    <property type="match status" value="1"/>
</dbReference>
<dbReference type="RefSeq" id="WP_211291010.1">
    <property type="nucleotide sequence ID" value="NZ_PTJD01000005.1"/>
</dbReference>